<accession>A0A5C7FJZ2</accession>
<evidence type="ECO:0000313" key="2">
    <source>
        <dbReference type="Proteomes" id="UP000321907"/>
    </source>
</evidence>
<protein>
    <submittedName>
        <fullName evidence="1">Uncharacterized protein</fullName>
    </submittedName>
</protein>
<organism evidence="1 2">
    <name type="scientific">Neolewinella aurantiaca</name>
    <dbReference type="NCBI Taxonomy" id="2602767"/>
    <lineage>
        <taxon>Bacteria</taxon>
        <taxon>Pseudomonadati</taxon>
        <taxon>Bacteroidota</taxon>
        <taxon>Saprospiria</taxon>
        <taxon>Saprospirales</taxon>
        <taxon>Lewinellaceae</taxon>
        <taxon>Neolewinella</taxon>
    </lineage>
</organism>
<proteinExistence type="predicted"/>
<sequence length="100" mass="11701">MKISHTKHTLKKLETLAKELGYKVRYEKGNFQSGYCLVEHQRVAIVNKFFDTEGRINVLLDILSFYRQKPDETAPELDDTSAKLWKELKPFLGIRDAEEE</sequence>
<keyword evidence="2" id="KW-1185">Reference proteome</keyword>
<gene>
    <name evidence="1" type="ORF">FUA23_00300</name>
</gene>
<dbReference type="OrthoDB" id="1524666at2"/>
<reference evidence="1 2" key="1">
    <citation type="submission" date="2019-08" db="EMBL/GenBank/DDBJ databases">
        <title>Lewinella sp. strain SSH13 Genome sequencing and assembly.</title>
        <authorList>
            <person name="Kim I."/>
        </authorList>
    </citation>
    <scope>NUCLEOTIDE SEQUENCE [LARGE SCALE GENOMIC DNA]</scope>
    <source>
        <strain evidence="1 2">SSH13</strain>
    </source>
</reference>
<dbReference type="RefSeq" id="WP_147928699.1">
    <property type="nucleotide sequence ID" value="NZ_VOXD01000001.1"/>
</dbReference>
<name>A0A5C7FJZ2_9BACT</name>
<dbReference type="EMBL" id="VOXD01000001">
    <property type="protein sequence ID" value="TXF91658.1"/>
    <property type="molecule type" value="Genomic_DNA"/>
</dbReference>
<dbReference type="Proteomes" id="UP000321907">
    <property type="component" value="Unassembled WGS sequence"/>
</dbReference>
<comment type="caution">
    <text evidence="1">The sequence shown here is derived from an EMBL/GenBank/DDBJ whole genome shotgun (WGS) entry which is preliminary data.</text>
</comment>
<evidence type="ECO:0000313" key="1">
    <source>
        <dbReference type="EMBL" id="TXF91658.1"/>
    </source>
</evidence>
<dbReference type="AlphaFoldDB" id="A0A5C7FJZ2"/>